<evidence type="ECO:0000256" key="6">
    <source>
        <dbReference type="RuleBase" id="RU365068"/>
    </source>
</evidence>
<dbReference type="SUPFAM" id="SSF52540">
    <property type="entry name" value="P-loop containing nucleoside triphosphate hydrolases"/>
    <property type="match status" value="1"/>
</dbReference>
<comment type="domain">
    <text evidence="6">The Q motif is unique to and characteristic of the DEAD box family of RNA helicases and controls ATP binding and hydrolysis.</text>
</comment>
<dbReference type="FunCoup" id="F0X7D7">
    <property type="interactions" value="763"/>
</dbReference>
<dbReference type="SMART" id="SM00487">
    <property type="entry name" value="DEXDc"/>
    <property type="match status" value="1"/>
</dbReference>
<feature type="compositionally biased region" description="Basic residues" evidence="7">
    <location>
        <begin position="111"/>
        <end position="120"/>
    </location>
</feature>
<keyword evidence="3 6" id="KW-0347">Helicase</keyword>
<dbReference type="PROSITE" id="PS51192">
    <property type="entry name" value="HELICASE_ATP_BIND_1"/>
    <property type="match status" value="1"/>
</dbReference>
<feature type="compositionally biased region" description="Basic and acidic residues" evidence="7">
    <location>
        <begin position="217"/>
        <end position="241"/>
    </location>
</feature>
<feature type="compositionally biased region" description="Basic residues" evidence="7">
    <location>
        <begin position="155"/>
        <end position="164"/>
    </location>
</feature>
<dbReference type="InParanoid" id="F0X7D7"/>
<dbReference type="GeneID" id="25980380"/>
<dbReference type="eggNOG" id="KOG0350">
    <property type="taxonomic scope" value="Eukaryota"/>
</dbReference>
<evidence type="ECO:0000313" key="11">
    <source>
        <dbReference type="Proteomes" id="UP000007796"/>
    </source>
</evidence>
<keyword evidence="4 6" id="KW-0067">ATP-binding</keyword>
<gene>
    <name evidence="10" type="ORF">CMQ_6897</name>
</gene>
<accession>F0X7D7</accession>
<dbReference type="Proteomes" id="UP000007796">
    <property type="component" value="Unassembled WGS sequence"/>
</dbReference>
<evidence type="ECO:0000259" key="9">
    <source>
        <dbReference type="PROSITE" id="PS51194"/>
    </source>
</evidence>
<comment type="similarity">
    <text evidence="6">Belongs to the DEAD box helicase family.</text>
</comment>
<evidence type="ECO:0000256" key="4">
    <source>
        <dbReference type="ARBA" id="ARBA00022840"/>
    </source>
</evidence>
<comment type="catalytic activity">
    <reaction evidence="6">
        <text>ATP + H2O = ADP + phosphate + H(+)</text>
        <dbReference type="Rhea" id="RHEA:13065"/>
        <dbReference type="ChEBI" id="CHEBI:15377"/>
        <dbReference type="ChEBI" id="CHEBI:15378"/>
        <dbReference type="ChEBI" id="CHEBI:30616"/>
        <dbReference type="ChEBI" id="CHEBI:43474"/>
        <dbReference type="ChEBI" id="CHEBI:456216"/>
        <dbReference type="EC" id="3.6.4.13"/>
    </reaction>
</comment>
<dbReference type="RefSeq" id="XP_014176058.1">
    <property type="nucleotide sequence ID" value="XM_014320583.1"/>
</dbReference>
<evidence type="ECO:0000313" key="10">
    <source>
        <dbReference type="EMBL" id="EFX06576.1"/>
    </source>
</evidence>
<feature type="compositionally biased region" description="Acidic residues" evidence="7">
    <location>
        <begin position="676"/>
        <end position="692"/>
    </location>
</feature>
<protein>
    <recommendedName>
        <fullName evidence="6">ATP-dependent RNA helicase</fullName>
        <ecNumber evidence="6">3.6.4.13</ecNumber>
    </recommendedName>
</protein>
<evidence type="ECO:0000256" key="2">
    <source>
        <dbReference type="ARBA" id="ARBA00022801"/>
    </source>
</evidence>
<feature type="compositionally biased region" description="Basic and acidic residues" evidence="7">
    <location>
        <begin position="179"/>
        <end position="195"/>
    </location>
</feature>
<proteinExistence type="inferred from homology"/>
<dbReference type="InterPro" id="IPR027417">
    <property type="entry name" value="P-loop_NTPase"/>
</dbReference>
<feature type="compositionally biased region" description="Basic and acidic residues" evidence="7">
    <location>
        <begin position="83"/>
        <end position="99"/>
    </location>
</feature>
<dbReference type="Gene3D" id="3.40.50.300">
    <property type="entry name" value="P-loop containing nucleotide triphosphate hydrolases"/>
    <property type="match status" value="2"/>
</dbReference>
<dbReference type="STRING" id="655863.F0X7D7"/>
<evidence type="ECO:0000256" key="1">
    <source>
        <dbReference type="ARBA" id="ARBA00022741"/>
    </source>
</evidence>
<dbReference type="GO" id="GO:0005524">
    <property type="term" value="F:ATP binding"/>
    <property type="evidence" value="ECO:0007669"/>
    <property type="project" value="UniProtKB-UniRule"/>
</dbReference>
<keyword evidence="5 6" id="KW-0694">RNA-binding</keyword>
<dbReference type="InterPro" id="IPR001650">
    <property type="entry name" value="Helicase_C-like"/>
</dbReference>
<dbReference type="Pfam" id="PF00270">
    <property type="entry name" value="DEAD"/>
    <property type="match status" value="2"/>
</dbReference>
<dbReference type="GO" id="GO:0016787">
    <property type="term" value="F:hydrolase activity"/>
    <property type="evidence" value="ECO:0007669"/>
    <property type="project" value="UniProtKB-KW"/>
</dbReference>
<feature type="compositionally biased region" description="Low complexity" evidence="7">
    <location>
        <begin position="257"/>
        <end position="271"/>
    </location>
</feature>
<evidence type="ECO:0000259" key="8">
    <source>
        <dbReference type="PROSITE" id="PS51192"/>
    </source>
</evidence>
<dbReference type="PANTHER" id="PTHR24031">
    <property type="entry name" value="RNA HELICASE"/>
    <property type="match status" value="1"/>
</dbReference>
<dbReference type="InterPro" id="IPR011545">
    <property type="entry name" value="DEAD/DEAH_box_helicase_dom"/>
</dbReference>
<evidence type="ECO:0000256" key="7">
    <source>
        <dbReference type="SAM" id="MobiDB-lite"/>
    </source>
</evidence>
<keyword evidence="1 6" id="KW-0547">Nucleotide-binding</keyword>
<comment type="function">
    <text evidence="6">RNA helicase.</text>
</comment>
<dbReference type="CDD" id="cd17956">
    <property type="entry name" value="DEADc_DDX51"/>
    <property type="match status" value="1"/>
</dbReference>
<dbReference type="CDD" id="cd18787">
    <property type="entry name" value="SF2_C_DEAD"/>
    <property type="match status" value="1"/>
</dbReference>
<sequence>MYARYIPPKKTAPVAAPAVTPAATPAASFARALHSNARHAPPAVVQPPPPPPPQKRKIVFDDDDDVVASPFQAAVISSAQDTTAERSAKRLKKEAREEVEQTTADDEDKTAKKRKRRNKKAGKEKDGEEETTEDLPKAADEDTVMASPAPAEKEKKRKRKRKSKGANAEDETSEPAEAEEQKKLEEAGPKDEVKEKKKKKKQEAAAAEDNEESAVTAKEEAELPDEKEMPVRFKALLEKKEKSLKRAKKRAAEGSEEAVTAAAAEGEAEVSSQPQELHGLEPLPQPEPVAAGTTRPTYDTQPRWLAEPVRVSADTRASFGQLGIDDEQVQRVLAERGWTDAFAVQTAVIPMLLPPSAGQQRRGDLVISAATGSGKTLAYVLPLVRDLSGGGSSLSGRRLRAIIVVPTRELVQQVHDVCETCARAFSAGSAGGRRVRIGAAMGNQSLRREQAALVEEEQVYDPAGYRAALRRRQRWPLVGATDGGSTTDWTDWVSESTSSVLLPDHVIRYKSSVDVLVTTPGRLVEHLRSTAGFALDHVRWLVVDEADKLLGQSYQQWLTQVLGRLERPGKAPLGARDFSDSAESGVRKVVLSATMTRDLSSLGSLRLSRPRHVVLKGTRPDGEDGIHNSSGAAEYVLPRRLRESAVKVRDESQKPLYLVDLLNDSGLMEVINEGVEGGDESSEDDSDSSDSDDSSHSSRSKPTKTFATTALIFTRSNENALRLARLLALLLPPQLAKLVGTITSTTRTSERRRTLRAFAARQLRILVATDLAARGIDLAQLDHVINYDMPPSVEFYVHRVGRTARAGRPGHAWTLFTKKEAGWFWPEVAGQGGKAGRTVLSVVRRSGKVAKVVVGEEDEEDEDSESETETETETVSAGRFSKARMAAYEAALEQLGKEAAAERNGGGTKKT</sequence>
<feature type="domain" description="Helicase ATP-binding" evidence="8">
    <location>
        <begin position="356"/>
        <end position="613"/>
    </location>
</feature>
<feature type="region of interest" description="Disordered" evidence="7">
    <location>
        <begin position="675"/>
        <end position="702"/>
    </location>
</feature>
<dbReference type="AlphaFoldDB" id="F0X7D7"/>
<dbReference type="GO" id="GO:0003723">
    <property type="term" value="F:RNA binding"/>
    <property type="evidence" value="ECO:0007669"/>
    <property type="project" value="UniProtKB-UniRule"/>
</dbReference>
<feature type="compositionally biased region" description="Pro residues" evidence="7">
    <location>
        <begin position="44"/>
        <end position="53"/>
    </location>
</feature>
<feature type="compositionally biased region" description="Acidic residues" evidence="7">
    <location>
        <begin position="168"/>
        <end position="178"/>
    </location>
</feature>
<feature type="compositionally biased region" description="Low complexity" evidence="7">
    <location>
        <begin position="8"/>
        <end position="27"/>
    </location>
</feature>
<dbReference type="InterPro" id="IPR014001">
    <property type="entry name" value="Helicase_ATP-bd"/>
</dbReference>
<dbReference type="InterPro" id="IPR000629">
    <property type="entry name" value="RNA-helicase_DEAD-box_CS"/>
</dbReference>
<evidence type="ECO:0000256" key="3">
    <source>
        <dbReference type="ARBA" id="ARBA00022806"/>
    </source>
</evidence>
<feature type="domain" description="Helicase C-terminal" evidence="9">
    <location>
        <begin position="701"/>
        <end position="860"/>
    </location>
</feature>
<dbReference type="EMBL" id="GL629729">
    <property type="protein sequence ID" value="EFX06576.1"/>
    <property type="molecule type" value="Genomic_DNA"/>
</dbReference>
<feature type="region of interest" description="Disordered" evidence="7">
    <location>
        <begin position="854"/>
        <end position="879"/>
    </location>
</feature>
<dbReference type="PROSITE" id="PS00039">
    <property type="entry name" value="DEAD_ATP_HELICASE"/>
    <property type="match status" value="1"/>
</dbReference>
<dbReference type="GO" id="GO:0003724">
    <property type="term" value="F:RNA helicase activity"/>
    <property type="evidence" value="ECO:0007669"/>
    <property type="project" value="UniProtKB-EC"/>
</dbReference>
<dbReference type="Pfam" id="PF00271">
    <property type="entry name" value="Helicase_C"/>
    <property type="match status" value="1"/>
</dbReference>
<reference evidence="10 11" key="1">
    <citation type="journal article" date="2011" name="Proc. Natl. Acad. Sci. U.S.A.">
        <title>Genome and transcriptome analyses of the mountain pine beetle-fungal symbiont Grosmannia clavigera, a lodgepole pine pathogen.</title>
        <authorList>
            <person name="DiGuistini S."/>
            <person name="Wang Y."/>
            <person name="Liao N.Y."/>
            <person name="Taylor G."/>
            <person name="Tanguay P."/>
            <person name="Feau N."/>
            <person name="Henrissat B."/>
            <person name="Chan S.K."/>
            <person name="Hesse-Orce U."/>
            <person name="Alamouti S.M."/>
            <person name="Tsui C.K.M."/>
            <person name="Docking R.T."/>
            <person name="Levasseur A."/>
            <person name="Haridas S."/>
            <person name="Robertson G."/>
            <person name="Birol I."/>
            <person name="Holt R.A."/>
            <person name="Marra M.A."/>
            <person name="Hamelin R.C."/>
            <person name="Hirst M."/>
            <person name="Jones S.J.M."/>
            <person name="Bohlmann J."/>
            <person name="Breuil C."/>
        </authorList>
    </citation>
    <scope>NUCLEOTIDE SEQUENCE [LARGE SCALE GENOMIC DNA]</scope>
    <source>
        <strain evidence="11">kw1407 / UAMH 11150</strain>
    </source>
</reference>
<dbReference type="HOGENOM" id="CLU_003041_15_2_1"/>
<dbReference type="OrthoDB" id="3370at2759"/>
<dbReference type="EC" id="3.6.4.13" evidence="6"/>
<name>F0X7D7_GROCL</name>
<organism evidence="11">
    <name type="scientific">Grosmannia clavigera (strain kw1407 / UAMH 11150)</name>
    <name type="common">Blue stain fungus</name>
    <name type="synonym">Graphiocladiella clavigera</name>
    <dbReference type="NCBI Taxonomy" id="655863"/>
    <lineage>
        <taxon>Eukaryota</taxon>
        <taxon>Fungi</taxon>
        <taxon>Dikarya</taxon>
        <taxon>Ascomycota</taxon>
        <taxon>Pezizomycotina</taxon>
        <taxon>Sordariomycetes</taxon>
        <taxon>Sordariomycetidae</taxon>
        <taxon>Ophiostomatales</taxon>
        <taxon>Ophiostomataceae</taxon>
        <taxon>Leptographium</taxon>
    </lineage>
</organism>
<evidence type="ECO:0000256" key="5">
    <source>
        <dbReference type="ARBA" id="ARBA00022884"/>
    </source>
</evidence>
<keyword evidence="11" id="KW-1185">Reference proteome</keyword>
<feature type="compositionally biased region" description="Acidic residues" evidence="7">
    <location>
        <begin position="855"/>
        <end position="872"/>
    </location>
</feature>
<dbReference type="PROSITE" id="PS51194">
    <property type="entry name" value="HELICASE_CTER"/>
    <property type="match status" value="1"/>
</dbReference>
<feature type="region of interest" description="Disordered" evidence="7">
    <location>
        <begin position="1"/>
        <end position="301"/>
    </location>
</feature>
<keyword evidence="2 6" id="KW-0378">Hydrolase</keyword>
<dbReference type="SMART" id="SM00490">
    <property type="entry name" value="HELICc"/>
    <property type="match status" value="1"/>
</dbReference>